<comment type="caution">
    <text evidence="1">The sequence shown here is derived from an EMBL/GenBank/DDBJ whole genome shotgun (WGS) entry which is preliminary data.</text>
</comment>
<evidence type="ECO:0000313" key="2">
    <source>
        <dbReference type="Proteomes" id="UP000287746"/>
    </source>
</evidence>
<dbReference type="Proteomes" id="UP000287746">
    <property type="component" value="Unassembled WGS sequence"/>
</dbReference>
<organism evidence="1 2">
    <name type="scientific">Sphingomonas koreensis</name>
    <dbReference type="NCBI Taxonomy" id="93064"/>
    <lineage>
        <taxon>Bacteria</taxon>
        <taxon>Pseudomonadati</taxon>
        <taxon>Pseudomonadota</taxon>
        <taxon>Alphaproteobacteria</taxon>
        <taxon>Sphingomonadales</taxon>
        <taxon>Sphingomonadaceae</taxon>
        <taxon>Sphingomonas</taxon>
    </lineage>
</organism>
<dbReference type="EMBL" id="QQYZ01000011">
    <property type="protein sequence ID" value="RSY83124.1"/>
    <property type="molecule type" value="Genomic_DNA"/>
</dbReference>
<protein>
    <submittedName>
        <fullName evidence="1">Uncharacterized protein</fullName>
    </submittedName>
</protein>
<dbReference type="RefSeq" id="WP_126004697.1">
    <property type="nucleotide sequence ID" value="NZ_QQYZ01000011.1"/>
</dbReference>
<accession>A0A430G2C8</accession>
<dbReference type="AlphaFoldDB" id="A0A430G2C8"/>
<sequence>MSDLVDAGGATALHDPGVIECLERALDQARAGELRSVAIAVVHRDYGMQALFHFGAAPSGMLFGSVERMRHKLHQELDE</sequence>
<reference evidence="1 2" key="1">
    <citation type="submission" date="2018-07" db="EMBL/GenBank/DDBJ databases">
        <title>Genomic and Epidemiologic Investigation of an Indolent Hospital Outbreak.</title>
        <authorList>
            <person name="Johnson R.C."/>
            <person name="Deming C."/>
            <person name="Conlan S."/>
            <person name="Zellmer C.J."/>
            <person name="Michelin A.V."/>
            <person name="Lee-Lin S."/>
            <person name="Thomas P.J."/>
            <person name="Park M."/>
            <person name="Weingarten R.A."/>
            <person name="Less J."/>
            <person name="Dekker J.P."/>
            <person name="Frank K.M."/>
            <person name="Musser K.A."/>
            <person name="Mcquiston J.R."/>
            <person name="Henderson D.K."/>
            <person name="Lau A.F."/>
            <person name="Palmore T.N."/>
            <person name="Segre J.A."/>
        </authorList>
    </citation>
    <scope>NUCLEOTIDE SEQUENCE [LARGE SCALE GENOMIC DNA]</scope>
    <source>
        <strain evidence="1 2">SK-CDC1_0717</strain>
    </source>
</reference>
<gene>
    <name evidence="1" type="ORF">DAH66_12710</name>
</gene>
<proteinExistence type="predicted"/>
<evidence type="ECO:0000313" key="1">
    <source>
        <dbReference type="EMBL" id="RSY83124.1"/>
    </source>
</evidence>
<name>A0A430G2C8_9SPHN</name>